<dbReference type="InterPro" id="IPR021713">
    <property type="entry name" value="Folliculin"/>
</dbReference>
<dbReference type="AlphaFoldDB" id="A0A0F2LR26"/>
<dbReference type="GO" id="GO:0005096">
    <property type="term" value="F:GTPase activator activity"/>
    <property type="evidence" value="ECO:0007669"/>
    <property type="project" value="InterPro"/>
</dbReference>
<evidence type="ECO:0000259" key="2">
    <source>
        <dbReference type="PROSITE" id="PS51834"/>
    </source>
</evidence>
<dbReference type="Pfam" id="PF11704">
    <property type="entry name" value="Folliculin"/>
    <property type="match status" value="1"/>
</dbReference>
<proteinExistence type="predicted"/>
<dbReference type="RefSeq" id="XP_016582664.1">
    <property type="nucleotide sequence ID" value="XM_016727460.1"/>
</dbReference>
<dbReference type="InterPro" id="IPR037521">
    <property type="entry name" value="FLCN/SMCR8_DENN"/>
</dbReference>
<feature type="compositionally biased region" description="Polar residues" evidence="1">
    <location>
        <begin position="182"/>
        <end position="212"/>
    </location>
</feature>
<evidence type="ECO:0000313" key="3">
    <source>
        <dbReference type="EMBL" id="KJR79988.1"/>
    </source>
</evidence>
<dbReference type="GO" id="GO:1904263">
    <property type="term" value="P:positive regulation of TORC1 signaling"/>
    <property type="evidence" value="ECO:0007669"/>
    <property type="project" value="TreeGrafter"/>
</dbReference>
<dbReference type="PROSITE" id="PS51834">
    <property type="entry name" value="DENN_FLCN_SMCR8"/>
    <property type="match status" value="1"/>
</dbReference>
<dbReference type="Proteomes" id="UP000033710">
    <property type="component" value="Unassembled WGS sequence"/>
</dbReference>
<feature type="region of interest" description="Disordered" evidence="1">
    <location>
        <begin position="89"/>
        <end position="287"/>
    </location>
</feature>
<organism evidence="3 4">
    <name type="scientific">Sporothrix schenckii 1099-18</name>
    <dbReference type="NCBI Taxonomy" id="1397361"/>
    <lineage>
        <taxon>Eukaryota</taxon>
        <taxon>Fungi</taxon>
        <taxon>Dikarya</taxon>
        <taxon>Ascomycota</taxon>
        <taxon>Pezizomycotina</taxon>
        <taxon>Sordariomycetes</taxon>
        <taxon>Sordariomycetidae</taxon>
        <taxon>Ophiostomatales</taxon>
        <taxon>Ophiostomataceae</taxon>
        <taxon>Sporothrix</taxon>
    </lineage>
</organism>
<gene>
    <name evidence="3" type="ORF">SPSK_00492</name>
</gene>
<dbReference type="OrthoDB" id="5599713at2759"/>
<dbReference type="VEuPathDB" id="FungiDB:SPSK_00492"/>
<dbReference type="GeneID" id="27662737"/>
<sequence length="570" mass="59215">MLISNFQLCLAHFCEVHGPTPLMVTEGLPVKCSSCDNHDAPDIKSAVASAVSSITSSPSSSSTPHAAATAATVAVAGALRKMSLVQPSLRSLPDSEDRPPSPADISTPRSHPDTASASHRSPRSSASPKDLQKPAQAQPVSSPKARVDPATSNFRKTYDESVTKRAIPCDNCAMTLPGGINSGSNTGTRNPNGGGSTNAPGGSNTDARNPTLRTRVPCARVYDGAPDDASPRLLHPSSSSASSSTSSDAEGDERQSSQLRRNHHRRTGTMTSVGTSRSSTSSSASHLMSSHTHYMNYTSTHEPVSAKAFGNIRASCLRTLTLETLPRSPASSAMPASGNMFATTSQPTTPLPLGATSYFTSNPHSAASASATAAAAANGGPLFFGDSETGYTTAHVFRVADVHARGHKRMYALIALNTHRERTAMKAFGFVSAAFNDLATWIQLLADAEAERVAPHNESPATSSPSGDSSPLANTNPAFGFDRSPHVSPPPTQPSSVANDSGSSFLVAAGNGLSRRMGPGFAGYGGLGSSTAASVRARGLPEILGMPDFFIELHARFVRLLLELGVALNQ</sequence>
<accession>A0A0F2LR26</accession>
<name>A0A0F2LR26_SPOSC</name>
<feature type="compositionally biased region" description="Low complexity" evidence="1">
    <location>
        <begin position="115"/>
        <end position="128"/>
    </location>
</feature>
<feature type="compositionally biased region" description="Low complexity" evidence="1">
    <location>
        <begin position="459"/>
        <end position="471"/>
    </location>
</feature>
<dbReference type="PANTHER" id="PTHR31441">
    <property type="entry name" value="FOLLICULIN FAMILY MEMBER"/>
    <property type="match status" value="1"/>
</dbReference>
<dbReference type="KEGG" id="ssck:SPSK_00492"/>
<evidence type="ECO:0000256" key="1">
    <source>
        <dbReference type="SAM" id="MobiDB-lite"/>
    </source>
</evidence>
<dbReference type="EMBL" id="AXCR01000012">
    <property type="protein sequence ID" value="KJR79988.1"/>
    <property type="molecule type" value="Genomic_DNA"/>
</dbReference>
<protein>
    <recommendedName>
        <fullName evidence="2">UDENN FLCN/SMCR8-type domain-containing protein</fullName>
    </recommendedName>
</protein>
<feature type="compositionally biased region" description="Low complexity" evidence="1">
    <location>
        <begin position="268"/>
        <end position="287"/>
    </location>
</feature>
<evidence type="ECO:0000313" key="4">
    <source>
        <dbReference type="Proteomes" id="UP000033710"/>
    </source>
</evidence>
<feature type="domain" description="UDENN FLCN/SMCR8-type" evidence="2">
    <location>
        <begin position="327"/>
        <end position="570"/>
    </location>
</feature>
<reference evidence="3 4" key="1">
    <citation type="journal article" date="2014" name="BMC Genomics">
        <title>Comparative genomics of the major fungal agents of human and animal Sporotrichosis: Sporothrix schenckii and Sporothrix brasiliensis.</title>
        <authorList>
            <person name="Teixeira M.M."/>
            <person name="de Almeida L.G."/>
            <person name="Kubitschek-Barreira P."/>
            <person name="Alves F.L."/>
            <person name="Kioshima E.S."/>
            <person name="Abadio A.K."/>
            <person name="Fernandes L."/>
            <person name="Derengowski L.S."/>
            <person name="Ferreira K.S."/>
            <person name="Souza R.C."/>
            <person name="Ruiz J.C."/>
            <person name="de Andrade N.C."/>
            <person name="Paes H.C."/>
            <person name="Nicola A.M."/>
            <person name="Albuquerque P."/>
            <person name="Gerber A.L."/>
            <person name="Martins V.P."/>
            <person name="Peconick L.D."/>
            <person name="Neto A.V."/>
            <person name="Chaucanez C.B."/>
            <person name="Silva P.A."/>
            <person name="Cunha O.L."/>
            <person name="de Oliveira F.F."/>
            <person name="dos Santos T.C."/>
            <person name="Barros A.L."/>
            <person name="Soares M.A."/>
            <person name="de Oliveira L.M."/>
            <person name="Marini M.M."/>
            <person name="Villalobos-Duno H."/>
            <person name="Cunha M.M."/>
            <person name="de Hoog S."/>
            <person name="da Silveira J.F."/>
            <person name="Henrissat B."/>
            <person name="Nino-Vega G.A."/>
            <person name="Cisalpino P.S."/>
            <person name="Mora-Montes H.M."/>
            <person name="Almeida S.R."/>
            <person name="Stajich J.E."/>
            <person name="Lopes-Bezerra L.M."/>
            <person name="Vasconcelos A.T."/>
            <person name="Felipe M.S."/>
        </authorList>
    </citation>
    <scope>NUCLEOTIDE SEQUENCE [LARGE SCALE GENOMIC DNA]</scope>
    <source>
        <strain evidence="3 4">1099-18</strain>
    </source>
</reference>
<comment type="caution">
    <text evidence="3">The sequence shown here is derived from an EMBL/GenBank/DDBJ whole genome shotgun (WGS) entry which is preliminary data.</text>
</comment>
<reference evidence="3 4" key="2">
    <citation type="journal article" date="2015" name="Eukaryot. Cell">
        <title>Asexual propagation of a virulent clone complex in a human and feline outbreak of sporotrichosis.</title>
        <authorList>
            <person name="Teixeira Mde M."/>
            <person name="Rodrigues A.M."/>
            <person name="Tsui C.K."/>
            <person name="de Almeida L.G."/>
            <person name="Van Diepeningen A.D."/>
            <person name="van den Ende B.G."/>
            <person name="Fernandes G.F."/>
            <person name="Kano R."/>
            <person name="Hamelin R.C."/>
            <person name="Lopes-Bezerra L.M."/>
            <person name="Vasconcelos A.T."/>
            <person name="de Hoog S."/>
            <person name="de Camargo Z.P."/>
            <person name="Felipe M.S."/>
        </authorList>
    </citation>
    <scope>NUCLEOTIDE SEQUENCE [LARGE SCALE GENOMIC DNA]</scope>
    <source>
        <strain evidence="3 4">1099-18</strain>
    </source>
</reference>
<dbReference type="PANTHER" id="PTHR31441:SF2">
    <property type="entry name" value="FOLLICULIN"/>
    <property type="match status" value="1"/>
</dbReference>
<feature type="region of interest" description="Disordered" evidence="1">
    <location>
        <begin position="452"/>
        <end position="501"/>
    </location>
</feature>
<feature type="compositionally biased region" description="Low complexity" evidence="1">
    <location>
        <begin position="237"/>
        <end position="247"/>
    </location>
</feature>
<dbReference type="InterPro" id="IPR037520">
    <property type="entry name" value="Folliculin/SMCR8_longin"/>
</dbReference>
<dbReference type="GO" id="GO:0005829">
    <property type="term" value="C:cytosol"/>
    <property type="evidence" value="ECO:0007669"/>
    <property type="project" value="TreeGrafter"/>
</dbReference>